<feature type="transmembrane region" description="Helical" evidence="6">
    <location>
        <begin position="116"/>
        <end position="143"/>
    </location>
</feature>
<accession>A0A7C9PMY9</accession>
<dbReference type="PIRSF" id="PIRSF035875">
    <property type="entry name" value="RNase_BN"/>
    <property type="match status" value="1"/>
</dbReference>
<keyword evidence="3 6" id="KW-0812">Transmembrane</keyword>
<feature type="transmembrane region" description="Helical" evidence="6">
    <location>
        <begin position="206"/>
        <end position="231"/>
    </location>
</feature>
<evidence type="ECO:0000256" key="6">
    <source>
        <dbReference type="SAM" id="Phobius"/>
    </source>
</evidence>
<protein>
    <submittedName>
        <fullName evidence="7">YihY/virulence factor BrkB family protein</fullName>
    </submittedName>
</protein>
<proteinExistence type="predicted"/>
<dbReference type="RefSeq" id="WP_163472963.1">
    <property type="nucleotide sequence ID" value="NZ_JAAGWZ010000002.1"/>
</dbReference>
<evidence type="ECO:0000256" key="5">
    <source>
        <dbReference type="ARBA" id="ARBA00023136"/>
    </source>
</evidence>
<feature type="transmembrane region" description="Helical" evidence="6">
    <location>
        <begin position="164"/>
        <end position="186"/>
    </location>
</feature>
<dbReference type="EMBL" id="JAAGWZ010000002">
    <property type="protein sequence ID" value="NEM91290.1"/>
    <property type="molecule type" value="Genomic_DNA"/>
</dbReference>
<dbReference type="GO" id="GO:0005886">
    <property type="term" value="C:plasma membrane"/>
    <property type="evidence" value="ECO:0007669"/>
    <property type="project" value="UniProtKB-SubCell"/>
</dbReference>
<evidence type="ECO:0000313" key="7">
    <source>
        <dbReference type="EMBL" id="NEM91290.1"/>
    </source>
</evidence>
<evidence type="ECO:0000256" key="2">
    <source>
        <dbReference type="ARBA" id="ARBA00022475"/>
    </source>
</evidence>
<reference evidence="7 8" key="1">
    <citation type="journal article" date="2014" name="Int. J. Syst. Evol. Microbiol.">
        <title>Description of Galbitalea soli gen. nov., sp. nov., and Frondihabitans sucicola sp. nov.</title>
        <authorList>
            <person name="Kim S.J."/>
            <person name="Lim J.M."/>
            <person name="Ahn J.H."/>
            <person name="Weon H.Y."/>
            <person name="Hamada M."/>
            <person name="Suzuki K."/>
            <person name="Ahn T.Y."/>
            <person name="Kwon S.W."/>
        </authorList>
    </citation>
    <scope>NUCLEOTIDE SEQUENCE [LARGE SCALE GENOMIC DNA]</scope>
    <source>
        <strain evidence="7 8">NBRC 108727</strain>
    </source>
</reference>
<keyword evidence="5 6" id="KW-0472">Membrane</keyword>
<keyword evidence="2" id="KW-1003">Cell membrane</keyword>
<keyword evidence="8" id="KW-1185">Reference proteome</keyword>
<feature type="transmembrane region" description="Helical" evidence="6">
    <location>
        <begin position="51"/>
        <end position="74"/>
    </location>
</feature>
<keyword evidence="4 6" id="KW-1133">Transmembrane helix</keyword>
<dbReference type="Proteomes" id="UP000479756">
    <property type="component" value="Unassembled WGS sequence"/>
</dbReference>
<dbReference type="Pfam" id="PF03631">
    <property type="entry name" value="Virul_fac_BrkB"/>
    <property type="match status" value="1"/>
</dbReference>
<evidence type="ECO:0000256" key="1">
    <source>
        <dbReference type="ARBA" id="ARBA00004651"/>
    </source>
</evidence>
<dbReference type="AlphaFoldDB" id="A0A7C9PMY9"/>
<comment type="subcellular location">
    <subcellularLocation>
        <location evidence="1">Cell membrane</location>
        <topology evidence="1">Multi-pass membrane protein</topology>
    </subcellularLocation>
</comment>
<organism evidence="7 8">
    <name type="scientific">Galbitalea soli</name>
    <dbReference type="NCBI Taxonomy" id="1268042"/>
    <lineage>
        <taxon>Bacteria</taxon>
        <taxon>Bacillati</taxon>
        <taxon>Actinomycetota</taxon>
        <taxon>Actinomycetes</taxon>
        <taxon>Micrococcales</taxon>
        <taxon>Microbacteriaceae</taxon>
        <taxon>Galbitalea</taxon>
    </lineage>
</organism>
<dbReference type="PANTHER" id="PTHR30213">
    <property type="entry name" value="INNER MEMBRANE PROTEIN YHJD"/>
    <property type="match status" value="1"/>
</dbReference>
<feature type="transmembrane region" description="Helical" evidence="6">
    <location>
        <begin position="243"/>
        <end position="265"/>
    </location>
</feature>
<evidence type="ECO:0000256" key="3">
    <source>
        <dbReference type="ARBA" id="ARBA00022692"/>
    </source>
</evidence>
<name>A0A7C9PMY9_9MICO</name>
<feature type="transmembrane region" description="Helical" evidence="6">
    <location>
        <begin position="271"/>
        <end position="301"/>
    </location>
</feature>
<sequence length="326" mass="33134">MTDPTTPTPQKPAPTSAGPLARVVARVMGLFPVRVFLFYASAQGPLLASGLAYQAIFAVFAALWVGFSIAGLIVAGNAALQQPIIALLSSAIPGLIKATPTSNGAIDPTTLLNAGVIGWTGAIALVGVLVTAIGWLASARAAVRIIFGLPQETTPFALQKLRDLAIALGFALVLVISAALSVAGSAATGALLGLIGISPTSVPGNILGRVVTLAVMFALDAATLGALYRVLSGAHLTTRRMRGGVLIGAAALGILKVAGGTLLGVSKSNPLLASFAVILGLLIFFNVVCQVILLAASWIAVGMHDRGLTIAPVLSRRERARLTRAS</sequence>
<evidence type="ECO:0000313" key="8">
    <source>
        <dbReference type="Proteomes" id="UP000479756"/>
    </source>
</evidence>
<dbReference type="PANTHER" id="PTHR30213:SF1">
    <property type="entry name" value="INNER MEMBRANE PROTEIN YHJD"/>
    <property type="match status" value="1"/>
</dbReference>
<gene>
    <name evidence="7" type="ORF">G3T37_07950</name>
</gene>
<dbReference type="InterPro" id="IPR017039">
    <property type="entry name" value="Virul_fac_BrkB"/>
</dbReference>
<comment type="caution">
    <text evidence="7">The sequence shown here is derived from an EMBL/GenBank/DDBJ whole genome shotgun (WGS) entry which is preliminary data.</text>
</comment>
<evidence type="ECO:0000256" key="4">
    <source>
        <dbReference type="ARBA" id="ARBA00022989"/>
    </source>
</evidence>